<proteinExistence type="predicted"/>
<feature type="transmembrane region" description="Helical" evidence="1">
    <location>
        <begin position="189"/>
        <end position="210"/>
    </location>
</feature>
<keyword evidence="1" id="KW-0472">Membrane</keyword>
<evidence type="ECO:0000313" key="3">
    <source>
        <dbReference type="Proteomes" id="UP000565468"/>
    </source>
</evidence>
<feature type="transmembrane region" description="Helical" evidence="1">
    <location>
        <begin position="230"/>
        <end position="259"/>
    </location>
</feature>
<gene>
    <name evidence="2" type="ORF">HII30_02955</name>
</gene>
<feature type="transmembrane region" description="Helical" evidence="1">
    <location>
        <begin position="158"/>
        <end position="177"/>
    </location>
</feature>
<evidence type="ECO:0000313" key="2">
    <source>
        <dbReference type="EMBL" id="NMO94746.1"/>
    </source>
</evidence>
<feature type="transmembrane region" description="Helical" evidence="1">
    <location>
        <begin position="77"/>
        <end position="98"/>
    </location>
</feature>
<feature type="transmembrane region" description="Helical" evidence="1">
    <location>
        <begin position="125"/>
        <end position="146"/>
    </location>
</feature>
<organism evidence="2 3">
    <name type="scientific">Paenibacillus lemnae</name>
    <dbReference type="NCBI Taxonomy" id="1330551"/>
    <lineage>
        <taxon>Bacteria</taxon>
        <taxon>Bacillati</taxon>
        <taxon>Bacillota</taxon>
        <taxon>Bacilli</taxon>
        <taxon>Bacillales</taxon>
        <taxon>Paenibacillaceae</taxon>
        <taxon>Paenibacillus</taxon>
    </lineage>
</organism>
<evidence type="ECO:0000256" key="1">
    <source>
        <dbReference type="SAM" id="Phobius"/>
    </source>
</evidence>
<reference evidence="2 3" key="1">
    <citation type="submission" date="2020-04" db="EMBL/GenBank/DDBJ databases">
        <title>Paenibacillus algicola sp. nov., a novel marine bacterium producing alginate lyase.</title>
        <authorList>
            <person name="Huang H."/>
        </authorList>
    </citation>
    <scope>NUCLEOTIDE SEQUENCE [LARGE SCALE GENOMIC DNA]</scope>
    <source>
        <strain evidence="2 3">L7-75</strain>
    </source>
</reference>
<name>A0A848M2F9_PAELE</name>
<dbReference type="GO" id="GO:0005886">
    <property type="term" value="C:plasma membrane"/>
    <property type="evidence" value="ECO:0007669"/>
    <property type="project" value="UniProtKB-SubCell"/>
</dbReference>
<dbReference type="Proteomes" id="UP000565468">
    <property type="component" value="Unassembled WGS sequence"/>
</dbReference>
<dbReference type="AlphaFoldDB" id="A0A848M2F9"/>
<dbReference type="EMBL" id="JABBPN010000002">
    <property type="protein sequence ID" value="NMO94746.1"/>
    <property type="molecule type" value="Genomic_DNA"/>
</dbReference>
<dbReference type="PANTHER" id="PTHR37305">
    <property type="entry name" value="INTEGRAL MEMBRANE PROTEIN-RELATED"/>
    <property type="match status" value="1"/>
</dbReference>
<protein>
    <submittedName>
        <fullName evidence="2">ABC transporter permease subunit</fullName>
    </submittedName>
</protein>
<dbReference type="PANTHER" id="PTHR37305:SF2">
    <property type="entry name" value="BACITRACIN TRANSPORT PERMEASE PROTEIN BCRB"/>
    <property type="match status" value="1"/>
</dbReference>
<keyword evidence="3" id="KW-1185">Reference proteome</keyword>
<dbReference type="RefSeq" id="WP_169503441.1">
    <property type="nucleotide sequence ID" value="NZ_JABBPN010000002.1"/>
</dbReference>
<comment type="caution">
    <text evidence="2">The sequence shown here is derived from an EMBL/GenBank/DDBJ whole genome shotgun (WGS) entry which is preliminary data.</text>
</comment>
<dbReference type="GO" id="GO:0140359">
    <property type="term" value="F:ABC-type transporter activity"/>
    <property type="evidence" value="ECO:0007669"/>
    <property type="project" value="InterPro"/>
</dbReference>
<accession>A0A848M2F9</accession>
<keyword evidence="1" id="KW-1133">Transmembrane helix</keyword>
<sequence length="265" mass="28598">MKTNLIFHELRQIRRGFLTCLGITLLFILLLLAKADAFVNNPEMESLLAGMPDGLLQTFGIAVDSFSTLEGYLASQVFPYLIVILSSFAAAWAGGSIAKEKDRGSGEYLFSLPYSRSNIFWSKAAAHWILMTLVFTAGSGLVLVLTFSSGQSVDTGNILTMLFAGYLLVLSFMGLGYMLTSWVSSDRTAVGAAAGMAVAAYFLNMLSGSSEWMERISYVSPYRLFDAAEIVRGGALTLAGCIVTLGLYVAGLVTGVQILKRRDIS</sequence>
<keyword evidence="1" id="KW-0812">Transmembrane</keyword>
<dbReference type="Pfam" id="PF12679">
    <property type="entry name" value="ABC2_membrane_2"/>
    <property type="match status" value="1"/>
</dbReference>